<evidence type="ECO:0000259" key="1">
    <source>
        <dbReference type="PROSITE" id="PS51352"/>
    </source>
</evidence>
<keyword evidence="3" id="KW-1185">Reference proteome</keyword>
<dbReference type="Gene3D" id="3.40.30.10">
    <property type="entry name" value="Glutaredoxin"/>
    <property type="match status" value="1"/>
</dbReference>
<dbReference type="InterPro" id="IPR036249">
    <property type="entry name" value="Thioredoxin-like_sf"/>
</dbReference>
<dbReference type="SUPFAM" id="SSF52833">
    <property type="entry name" value="Thioredoxin-like"/>
    <property type="match status" value="1"/>
</dbReference>
<evidence type="ECO:0000313" key="2">
    <source>
        <dbReference type="EMBL" id="SEM10301.1"/>
    </source>
</evidence>
<gene>
    <name evidence="2" type="ORF">SAMN04488505_103377</name>
</gene>
<dbReference type="InterPro" id="IPR000866">
    <property type="entry name" value="AhpC/TSA"/>
</dbReference>
<dbReference type="AlphaFoldDB" id="A0A1H7VM08"/>
<name>A0A1H7VM08_9BACT</name>
<dbReference type="EMBL" id="FOBB01000003">
    <property type="protein sequence ID" value="SEM10301.1"/>
    <property type="molecule type" value="Genomic_DNA"/>
</dbReference>
<dbReference type="InterPro" id="IPR013766">
    <property type="entry name" value="Thioredoxin_domain"/>
</dbReference>
<dbReference type="GO" id="GO:0016491">
    <property type="term" value="F:oxidoreductase activity"/>
    <property type="evidence" value="ECO:0007669"/>
    <property type="project" value="InterPro"/>
</dbReference>
<dbReference type="RefSeq" id="WP_089913059.1">
    <property type="nucleotide sequence ID" value="NZ_FOBB01000003.1"/>
</dbReference>
<dbReference type="GO" id="GO:0016209">
    <property type="term" value="F:antioxidant activity"/>
    <property type="evidence" value="ECO:0007669"/>
    <property type="project" value="InterPro"/>
</dbReference>
<protein>
    <submittedName>
        <fullName evidence="2">Peroxiredoxin</fullName>
    </submittedName>
</protein>
<dbReference type="Pfam" id="PF00578">
    <property type="entry name" value="AhpC-TSA"/>
    <property type="match status" value="1"/>
</dbReference>
<evidence type="ECO:0000313" key="3">
    <source>
        <dbReference type="Proteomes" id="UP000198984"/>
    </source>
</evidence>
<proteinExistence type="predicted"/>
<accession>A0A1H7VM08</accession>
<dbReference type="STRING" id="573321.SAMN04488505_103377"/>
<feature type="domain" description="Thioredoxin" evidence="1">
    <location>
        <begin position="32"/>
        <end position="196"/>
    </location>
</feature>
<dbReference type="OrthoDB" id="645652at2"/>
<dbReference type="PROSITE" id="PS51352">
    <property type="entry name" value="THIOREDOXIN_2"/>
    <property type="match status" value="1"/>
</dbReference>
<reference evidence="2 3" key="1">
    <citation type="submission" date="2016-10" db="EMBL/GenBank/DDBJ databases">
        <authorList>
            <person name="de Groot N.N."/>
        </authorList>
    </citation>
    <scope>NUCLEOTIDE SEQUENCE [LARGE SCALE GENOMIC DNA]</scope>
    <source>
        <strain evidence="2 3">DSM 21039</strain>
    </source>
</reference>
<organism evidence="2 3">
    <name type="scientific">Chitinophaga rupis</name>
    <dbReference type="NCBI Taxonomy" id="573321"/>
    <lineage>
        <taxon>Bacteria</taxon>
        <taxon>Pseudomonadati</taxon>
        <taxon>Bacteroidota</taxon>
        <taxon>Chitinophagia</taxon>
        <taxon>Chitinophagales</taxon>
        <taxon>Chitinophagaceae</taxon>
        <taxon>Chitinophaga</taxon>
    </lineage>
</organism>
<dbReference type="Proteomes" id="UP000198984">
    <property type="component" value="Unassembled WGS sequence"/>
</dbReference>
<sequence>MSITYRYADLPLETLPERFNAPTLRRNKLAPLHTGDVTPDFSLPAAQVINAAGLPEDIHGRSRPLVVAFISFHWNGYAEKRLQELRDLHADIQVMGGDLLVLSDEDSTFFNILTNKQPVPFPVVWDRQHKIASQFGIYSTTDPIWDRISGVNEDVPTPGIFVLNPNGKIVFDSIDLYFEKNIPARDLLSAVYAAGHKSEKAA</sequence>